<feature type="transmembrane region" description="Helical" evidence="1">
    <location>
        <begin position="107"/>
        <end position="129"/>
    </location>
</feature>
<sequence>MRTTKDRIRQAISFEAIGIMFSVPLAAFTFDFDLGKTGALGIVGASLATIWNYVFNLVFDLGLKKLNDSTQKSLRTRLLHAISFELGLMVMFLPIIAWWMGIGLVDALIVDLAFIVFYLVYTFVFTWSYDTIFPDPDGKDEQVTADSG</sequence>
<dbReference type="Proteomes" id="UP000177445">
    <property type="component" value="Chromosome"/>
</dbReference>
<organism evidence="3 4">
    <name type="scientific">Marinobacter salinus</name>
    <dbReference type="NCBI Taxonomy" id="1874317"/>
    <lineage>
        <taxon>Bacteria</taxon>
        <taxon>Pseudomonadati</taxon>
        <taxon>Pseudomonadota</taxon>
        <taxon>Gammaproteobacteria</taxon>
        <taxon>Pseudomonadales</taxon>
        <taxon>Marinobacteraceae</taxon>
        <taxon>Marinobacter</taxon>
    </lineage>
</organism>
<evidence type="ECO:0000256" key="1">
    <source>
        <dbReference type="SAM" id="Phobius"/>
    </source>
</evidence>
<evidence type="ECO:0000259" key="2">
    <source>
        <dbReference type="Pfam" id="PF05232"/>
    </source>
</evidence>
<feature type="domain" description="Chlorhexidine efflux transporter" evidence="2">
    <location>
        <begin position="72"/>
        <end position="134"/>
    </location>
</feature>
<feature type="transmembrane region" description="Helical" evidence="1">
    <location>
        <begin position="38"/>
        <end position="58"/>
    </location>
</feature>
<dbReference type="AlphaFoldDB" id="A0A1D9GM18"/>
<reference evidence="3 4" key="1">
    <citation type="submission" date="2016-10" db="EMBL/GenBank/DDBJ databases">
        <title>Marinobacter salinus sp. nov., a moderately halophilic bacterium isolated from a tidal flat environment.</title>
        <authorList>
            <person name="Park S.-J."/>
        </authorList>
    </citation>
    <scope>NUCLEOTIDE SEQUENCE [LARGE SCALE GENOMIC DNA]</scope>
    <source>
        <strain evidence="3 4">Hb8</strain>
    </source>
</reference>
<keyword evidence="1" id="KW-0472">Membrane</keyword>
<gene>
    <name evidence="3" type="ORF">BKP64_11115</name>
</gene>
<dbReference type="EMBL" id="CP017715">
    <property type="protein sequence ID" value="AOY88677.1"/>
    <property type="molecule type" value="Genomic_DNA"/>
</dbReference>
<keyword evidence="1" id="KW-1133">Transmembrane helix</keyword>
<feature type="transmembrane region" description="Helical" evidence="1">
    <location>
        <begin position="78"/>
        <end position="101"/>
    </location>
</feature>
<accession>A0A1D9GM18</accession>
<proteinExistence type="predicted"/>
<dbReference type="KEGG" id="msq:BKP64_11115"/>
<keyword evidence="4" id="KW-1185">Reference proteome</keyword>
<feature type="domain" description="Chlorhexidine efflux transporter" evidence="2">
    <location>
        <begin position="2"/>
        <end position="60"/>
    </location>
</feature>
<protein>
    <recommendedName>
        <fullName evidence="2">Chlorhexidine efflux transporter domain-containing protein</fullName>
    </recommendedName>
</protein>
<dbReference type="Pfam" id="PF05232">
    <property type="entry name" value="BTP"/>
    <property type="match status" value="2"/>
</dbReference>
<dbReference type="NCBIfam" id="NF033664">
    <property type="entry name" value="PACE_transport"/>
    <property type="match status" value="1"/>
</dbReference>
<dbReference type="OrthoDB" id="1631120at2"/>
<dbReference type="InterPro" id="IPR058208">
    <property type="entry name" value="PACE"/>
</dbReference>
<feature type="transmembrane region" description="Helical" evidence="1">
    <location>
        <begin position="12"/>
        <end position="32"/>
    </location>
</feature>
<name>A0A1D9GM18_9GAMM</name>
<evidence type="ECO:0000313" key="3">
    <source>
        <dbReference type="EMBL" id="AOY88677.1"/>
    </source>
</evidence>
<dbReference type="InterPro" id="IPR007896">
    <property type="entry name" value="BTP_bacteria"/>
</dbReference>
<dbReference type="RefSeq" id="WP_070969857.1">
    <property type="nucleotide sequence ID" value="NZ_CP017715.1"/>
</dbReference>
<keyword evidence="1" id="KW-0812">Transmembrane</keyword>
<evidence type="ECO:0000313" key="4">
    <source>
        <dbReference type="Proteomes" id="UP000177445"/>
    </source>
</evidence>